<keyword evidence="2" id="KW-1185">Reference proteome</keyword>
<accession>A0ABQ0DLN5</accession>
<evidence type="ECO:0000313" key="2">
    <source>
        <dbReference type="Proteomes" id="UP001628156"/>
    </source>
</evidence>
<dbReference type="Proteomes" id="UP001628156">
    <property type="component" value="Unassembled WGS sequence"/>
</dbReference>
<dbReference type="EMBL" id="BAAFRS010000161">
    <property type="protein sequence ID" value="GAB1223774.1"/>
    <property type="molecule type" value="Genomic_DNA"/>
</dbReference>
<gene>
    <name evidence="1" type="ORF">ENUP19_0161G0032</name>
</gene>
<comment type="caution">
    <text evidence="1">The sequence shown here is derived from an EMBL/GenBank/DDBJ whole genome shotgun (WGS) entry which is preliminary data.</text>
</comment>
<evidence type="ECO:0000313" key="1">
    <source>
        <dbReference type="EMBL" id="GAB1223774.1"/>
    </source>
</evidence>
<sequence length="208" mass="24313">MSLNESCKISNTPRRKEYNDLKYIIKKKVIKDLECYQESILIALLNQFCGITICRPRKQCSVALCCAKVQTIHVNSESIEVMKLAEQRFKPIYDQDIKDGIAKATSFRRFEKNKRIFVHNFLFDLALEFGFFFDSKLSRKSTKTDSIERIQRVYFRGKLIIELEEVVEKGSILTNQFFDLVRYGVTYTLNKNDQIISKVFGHLCPVIN</sequence>
<reference evidence="1 2" key="1">
    <citation type="journal article" date="2019" name="PLoS Negl. Trop. Dis.">
        <title>Whole genome sequencing of Entamoeba nuttalli reveals mammalian host-related molecular signatures and a novel octapeptide-repeat surface protein.</title>
        <authorList>
            <person name="Tanaka M."/>
            <person name="Makiuchi T."/>
            <person name="Komiyama T."/>
            <person name="Shiina T."/>
            <person name="Osaki K."/>
            <person name="Tachibana H."/>
        </authorList>
    </citation>
    <scope>NUCLEOTIDE SEQUENCE [LARGE SCALE GENOMIC DNA]</scope>
    <source>
        <strain evidence="1 2">P19-061405</strain>
    </source>
</reference>
<proteinExistence type="predicted"/>
<organism evidence="1 2">
    <name type="scientific">Entamoeba nuttalli</name>
    <dbReference type="NCBI Taxonomy" id="412467"/>
    <lineage>
        <taxon>Eukaryota</taxon>
        <taxon>Amoebozoa</taxon>
        <taxon>Evosea</taxon>
        <taxon>Archamoebae</taxon>
        <taxon>Mastigamoebida</taxon>
        <taxon>Entamoebidae</taxon>
        <taxon>Entamoeba</taxon>
    </lineage>
</organism>
<evidence type="ECO:0008006" key="3">
    <source>
        <dbReference type="Google" id="ProtNLM"/>
    </source>
</evidence>
<name>A0ABQ0DLN5_9EUKA</name>
<protein>
    <recommendedName>
        <fullName evidence="3">TATA-binding protein-associated phosphoprotein</fullName>
    </recommendedName>
</protein>